<name>A0A0C9SDD9_AMBAM</name>
<proteinExistence type="evidence at transcript level"/>
<dbReference type="AlphaFoldDB" id="A0A0C9SDD9"/>
<sequence length="123" mass="14533">LLFTYIFIYNILHFVTSRALKYIYNILSSIFTPSYSSCSTVLNIHIYIYIMYIYNINLFSSCRTCFTPILCMLAQYLSPFMLPPSLCVCHRNLSEVEMTRFFLHFRAQGRAFVIFQETNTMLV</sequence>
<organism evidence="1">
    <name type="scientific">Amblyomma americanum</name>
    <name type="common">Lone star tick</name>
    <dbReference type="NCBI Taxonomy" id="6943"/>
    <lineage>
        <taxon>Eukaryota</taxon>
        <taxon>Metazoa</taxon>
        <taxon>Ecdysozoa</taxon>
        <taxon>Arthropoda</taxon>
        <taxon>Chelicerata</taxon>
        <taxon>Arachnida</taxon>
        <taxon>Acari</taxon>
        <taxon>Parasitiformes</taxon>
        <taxon>Ixodida</taxon>
        <taxon>Ixodoidea</taxon>
        <taxon>Ixodidae</taxon>
        <taxon>Amblyomminae</taxon>
        <taxon>Amblyomma</taxon>
    </lineage>
</organism>
<accession>A0A0C9SDD9</accession>
<reference evidence="1" key="1">
    <citation type="journal article" date="2015" name="PLoS ONE">
        <title>An Insight into the Sialome of the Lone Star Tick, Amblyomma americanum, with a Glimpse on Its Time Dependent Gene Expression.</title>
        <authorList>
            <person name="Karim S."/>
            <person name="Ribeiro J.M."/>
        </authorList>
    </citation>
    <scope>NUCLEOTIDE SEQUENCE</scope>
    <source>
        <tissue evidence="1">Salivary gland</tissue>
    </source>
</reference>
<evidence type="ECO:0000313" key="1">
    <source>
        <dbReference type="EMBL" id="JAG91982.1"/>
    </source>
</evidence>
<dbReference type="EMBL" id="GBZX01000758">
    <property type="protein sequence ID" value="JAG91982.1"/>
    <property type="molecule type" value="mRNA"/>
</dbReference>
<protein>
    <submittedName>
        <fullName evidence="1">Putative secreted protein</fullName>
    </submittedName>
</protein>
<feature type="non-terminal residue" evidence="1">
    <location>
        <position position="1"/>
    </location>
</feature>